<evidence type="ECO:0000256" key="5">
    <source>
        <dbReference type="ARBA" id="ARBA00023180"/>
    </source>
</evidence>
<evidence type="ECO:0000256" key="4">
    <source>
        <dbReference type="ARBA" id="ARBA00023136"/>
    </source>
</evidence>
<dbReference type="STRING" id="451379.A0A0N5AV20"/>
<dbReference type="InterPro" id="IPR050726">
    <property type="entry name" value="mGluR"/>
</dbReference>
<dbReference type="PROSITE" id="PS50259">
    <property type="entry name" value="G_PROTEIN_RECEP_F3_4"/>
    <property type="match status" value="1"/>
</dbReference>
<dbReference type="FunFam" id="3.40.50.2300:FF:000489">
    <property type="entry name" value="Protein CBG01593"/>
    <property type="match status" value="1"/>
</dbReference>
<dbReference type="Pfam" id="PF01094">
    <property type="entry name" value="ANF_receptor"/>
    <property type="match status" value="2"/>
</dbReference>
<dbReference type="GO" id="GO:0016020">
    <property type="term" value="C:membrane"/>
    <property type="evidence" value="ECO:0007669"/>
    <property type="project" value="UniProtKB-SubCell"/>
</dbReference>
<keyword evidence="4 6" id="KW-0472">Membrane</keyword>
<evidence type="ECO:0000256" key="1">
    <source>
        <dbReference type="ARBA" id="ARBA00004141"/>
    </source>
</evidence>
<feature type="transmembrane region" description="Helical" evidence="6">
    <location>
        <begin position="1146"/>
        <end position="1165"/>
    </location>
</feature>
<keyword evidence="8" id="KW-1185">Reference proteome</keyword>
<dbReference type="Gene3D" id="3.40.50.2300">
    <property type="match status" value="4"/>
</dbReference>
<accession>A0A0N5AV20</accession>
<feature type="transmembrane region" description="Helical" evidence="6">
    <location>
        <begin position="1070"/>
        <end position="1090"/>
    </location>
</feature>
<comment type="subcellular location">
    <subcellularLocation>
        <location evidence="1">Membrane</location>
        <topology evidence="1">Multi-pass membrane protein</topology>
    </subcellularLocation>
</comment>
<proteinExistence type="predicted"/>
<dbReference type="CDD" id="cd13953">
    <property type="entry name" value="7tm_classC_mGluR-like"/>
    <property type="match status" value="1"/>
</dbReference>
<dbReference type="Pfam" id="PF00003">
    <property type="entry name" value="7tm_3"/>
    <property type="match status" value="1"/>
</dbReference>
<evidence type="ECO:0000256" key="3">
    <source>
        <dbReference type="ARBA" id="ARBA00022989"/>
    </source>
</evidence>
<dbReference type="WBParaSite" id="SMUV_0000872401-mRNA-1">
    <property type="protein sequence ID" value="SMUV_0000872401-mRNA-1"/>
    <property type="gene ID" value="SMUV_0000872401"/>
</dbReference>
<evidence type="ECO:0000259" key="7">
    <source>
        <dbReference type="PROSITE" id="PS50259"/>
    </source>
</evidence>
<protein>
    <submittedName>
        <fullName evidence="9">G_PROTEIN_RECEP_F3_4 domain-containing protein</fullName>
    </submittedName>
</protein>
<sequence>LRFCLQYQIGGAFPFHYTDCSQLRPESVQDIVAIQWALTHWNQNPENAAAKIGLFAGDTCSRPKEAISQSLRFLDSIGYHEPDECVSLSDRQNISKLLGLIMPKDDKSSRALSTLLNSAQLPIVAYSSASANALLEMNINNVITTAPTLTIFTEAFVKLMANLRSNLITVVINDRRSAAVKRVIEQIRSHNIFISDIISINKPGFLRELSESDSQIILSLIDKQEMTSLAKMWIAITVDGDGLSSEEQLKVLHKGSRVQVISLQSRQKDLPQFRQYFLRVLKNNYQSYSLLASYMQQNCAELTRDDMNSIHTQASTVESAVRMTYALSAVGAKLHSIPSSEIICDRPSPKCTEMIVKELERLDYKFGPNDPQELIGERLQFYRNSDNHLVASGITIEGIELINDEKMGPMVYKVIEYETGRYPRLVTNNFRQSRLRSVCAPYRSFCGRCEHITRVNPKRYFLSIPKQYPLYLMALFNFHEAPDCNTFKNYDISLPMAFVHTIWTFRQRFPQLNLLRNLEFGALLVDACSSSKKAIEIIVQSENQCFAFEQSDRNITVVPGSVFGYISGLHGTQHEALSGFFATGDVPLIALDSDRKSTIDEFSTMPSAKYQALALLKLLKKLKWEFISVVLSEQDSVSLASFRHFERIAADRGVCLAEVINMSGEHLPDLSASSSTNATVLFTTADDAAMYFAARFKRESSVAHAHVVVGDAHDFHLRDPSNVAKFVGTVSLQPKDVLYTDFRQWLEMTTPLTLPEDWYWKHVEHRWQCALSEESKDIYGGKMCTGEELLDIENLGRMTKSGYLSRGIEKLLFAMDSVYKKLCPEQNGMCVEFFNHGRKQILNALKKVHTEDEFEIYEFLPDAEGTFSYQVIGNWSIKTGLRFDNIYKKIVSRCIPPLCSCFADKDFFTSPMQMAISSSGDMDAFAGSYIRREPTSGTDKKVQYESVCFPHLTTGNWRKHSWNYVFLVLNSVFLFGSLSVLALVCMKLYLRVVKGNQSLGISLLIGIIMLYVTAYFFIFDPTDLVCRARVTMHSLGYTLCFGVMIAKATQLRNAETLGFSSTVHISYWNYWLLLFFVIGVQIALSVHWLAEQYMSTLILNGYDMQMACTFGDQEFLLSQTYVVVLLTLALFVNSRNRNIKRNYKETKWLFLSSLVCLLLWMLWMGAYLTVPVLFKDVVVILELMACATVLLAFLFGPKIYILLSYEPVVVEYQGPNSNSKDLVYENGLFEKGILVLV</sequence>
<evidence type="ECO:0000256" key="6">
    <source>
        <dbReference type="SAM" id="Phobius"/>
    </source>
</evidence>
<dbReference type="AlphaFoldDB" id="A0A0N5AV20"/>
<keyword evidence="2 6" id="KW-0812">Transmembrane</keyword>
<feature type="transmembrane region" description="Helical" evidence="6">
    <location>
        <begin position="1115"/>
        <end position="1134"/>
    </location>
</feature>
<feature type="domain" description="G-protein coupled receptors family 3 profile" evidence="7">
    <location>
        <begin position="992"/>
        <end position="1203"/>
    </location>
</feature>
<evidence type="ECO:0000256" key="2">
    <source>
        <dbReference type="ARBA" id="ARBA00022692"/>
    </source>
</evidence>
<dbReference type="InterPro" id="IPR028082">
    <property type="entry name" value="Peripla_BP_I"/>
</dbReference>
<evidence type="ECO:0000313" key="9">
    <source>
        <dbReference type="WBParaSite" id="SMUV_0000872401-mRNA-1"/>
    </source>
</evidence>
<name>A0A0N5AV20_9BILA</name>
<dbReference type="PANTHER" id="PTHR24060">
    <property type="entry name" value="METABOTROPIC GLUTAMATE RECEPTOR"/>
    <property type="match status" value="1"/>
</dbReference>
<feature type="transmembrane region" description="Helical" evidence="6">
    <location>
        <begin position="998"/>
        <end position="1018"/>
    </location>
</feature>
<dbReference type="SUPFAM" id="SSF53822">
    <property type="entry name" value="Periplasmic binding protein-like I"/>
    <property type="match status" value="2"/>
</dbReference>
<dbReference type="InterPro" id="IPR017978">
    <property type="entry name" value="GPCR_3_C"/>
</dbReference>
<keyword evidence="3 6" id="KW-1133">Transmembrane helix</keyword>
<dbReference type="GO" id="GO:0004930">
    <property type="term" value="F:G protein-coupled receptor activity"/>
    <property type="evidence" value="ECO:0007669"/>
    <property type="project" value="InterPro"/>
</dbReference>
<reference evidence="9" key="1">
    <citation type="submission" date="2016-04" db="UniProtKB">
        <authorList>
            <consortium name="WormBaseParasite"/>
        </authorList>
    </citation>
    <scope>IDENTIFICATION</scope>
</reference>
<dbReference type="Proteomes" id="UP000046393">
    <property type="component" value="Unplaced"/>
</dbReference>
<organism evidence="8 9">
    <name type="scientific">Syphacia muris</name>
    <dbReference type="NCBI Taxonomy" id="451379"/>
    <lineage>
        <taxon>Eukaryota</taxon>
        <taxon>Metazoa</taxon>
        <taxon>Ecdysozoa</taxon>
        <taxon>Nematoda</taxon>
        <taxon>Chromadorea</taxon>
        <taxon>Rhabditida</taxon>
        <taxon>Spirurina</taxon>
        <taxon>Oxyuridomorpha</taxon>
        <taxon>Oxyuroidea</taxon>
        <taxon>Oxyuridae</taxon>
        <taxon>Syphacia</taxon>
    </lineage>
</organism>
<feature type="transmembrane region" description="Helical" evidence="6">
    <location>
        <begin position="962"/>
        <end position="986"/>
    </location>
</feature>
<feature type="transmembrane region" description="Helical" evidence="6">
    <location>
        <begin position="1030"/>
        <end position="1049"/>
    </location>
</feature>
<keyword evidence="5" id="KW-0325">Glycoprotein</keyword>
<evidence type="ECO:0000313" key="8">
    <source>
        <dbReference type="Proteomes" id="UP000046393"/>
    </source>
</evidence>
<feature type="transmembrane region" description="Helical" evidence="6">
    <location>
        <begin position="1177"/>
        <end position="1195"/>
    </location>
</feature>
<dbReference type="InterPro" id="IPR001828">
    <property type="entry name" value="ANF_lig-bd_rcpt"/>
</dbReference>